<dbReference type="SMART" id="SM00155">
    <property type="entry name" value="PLDc"/>
    <property type="match status" value="2"/>
</dbReference>
<dbReference type="SUPFAM" id="SSF56024">
    <property type="entry name" value="Phospholipase D/nuclease"/>
    <property type="match status" value="2"/>
</dbReference>
<evidence type="ECO:0000313" key="2">
    <source>
        <dbReference type="EMBL" id="PSW19885.1"/>
    </source>
</evidence>
<dbReference type="PANTHER" id="PTHR21248:SF12">
    <property type="entry name" value="CARDIOLIPIN SYNTHASE C"/>
    <property type="match status" value="1"/>
</dbReference>
<dbReference type="GO" id="GO:0030572">
    <property type="term" value="F:phosphatidyltransferase activity"/>
    <property type="evidence" value="ECO:0007669"/>
    <property type="project" value="UniProtKB-ARBA"/>
</dbReference>
<evidence type="ECO:0000313" key="3">
    <source>
        <dbReference type="Proteomes" id="UP000241771"/>
    </source>
</evidence>
<name>A0A2T3NUI3_9GAMM</name>
<organism evidence="2 3">
    <name type="scientific">Photobacterium sanctipauli</name>
    <dbReference type="NCBI Taxonomy" id="1342794"/>
    <lineage>
        <taxon>Bacteria</taxon>
        <taxon>Pseudomonadati</taxon>
        <taxon>Pseudomonadota</taxon>
        <taxon>Gammaproteobacteria</taxon>
        <taxon>Vibrionales</taxon>
        <taxon>Vibrionaceae</taxon>
        <taxon>Photobacterium</taxon>
    </lineage>
</organism>
<dbReference type="AlphaFoldDB" id="A0A2T3NUI3"/>
<proteinExistence type="predicted"/>
<feature type="domain" description="PLD phosphodiesterase" evidence="1">
    <location>
        <begin position="398"/>
        <end position="425"/>
    </location>
</feature>
<reference evidence="2 3" key="1">
    <citation type="submission" date="2018-01" db="EMBL/GenBank/DDBJ databases">
        <title>Whole genome sequencing of Histamine producing bacteria.</title>
        <authorList>
            <person name="Butler K."/>
        </authorList>
    </citation>
    <scope>NUCLEOTIDE SEQUENCE [LARGE SCALE GENOMIC DNA]</scope>
    <source>
        <strain evidence="2 3">DSM 100436</strain>
    </source>
</reference>
<dbReference type="InterPro" id="IPR001736">
    <property type="entry name" value="PLipase_D/transphosphatidylase"/>
</dbReference>
<dbReference type="PROSITE" id="PS50035">
    <property type="entry name" value="PLD"/>
    <property type="match status" value="2"/>
</dbReference>
<sequence>MGTYFKALLAFLFITSTLSGCSEIPEVEKKTSYSIPFSQQTDLAAMVLPYTHEHPGMTGFYPLVDGQEALWARLAIIESAQESVDLQYYIYREDNTSSLLTYTLYQAAERGVRVRVLLDDFQSRDDRGLASLSSHPNIEIRLFNPFNYRRFRALDIFDFDRLNRRMHNKALVVDGAIAITGGRNIGDEYFSANNSVDFGDFDILTIGSVVPDISNQFDTYWNSQPATPIETFIKDKAPPSPEVIASWERSLKSAFKGTKYLKKFTDLPIAQHVANHTLDFYWGSATLFYDLPSKIYSPSDTTLLLHELGETLKRVDSKLLLISPYFVPTEAGTASLVNAANQGLEIIIITNSLASNDVFAVHGWYSKYRKDLLAAGIRLYEVKIDPSLKKQRSWLGSSRTSLHAKTFIIDKKEVFVGSTNLDPRSAYLNTEMGVLIHAPEFTDLIYNNFESALKKSTYRLSLNGSGEIEWHNDVQGTTYNTEPDASIWLRLGAWLAGIFPIEDWL</sequence>
<dbReference type="GO" id="GO:0032049">
    <property type="term" value="P:cardiolipin biosynthetic process"/>
    <property type="evidence" value="ECO:0007669"/>
    <property type="project" value="UniProtKB-ARBA"/>
</dbReference>
<feature type="domain" description="PLD phosphodiesterase" evidence="1">
    <location>
        <begin position="162"/>
        <end position="189"/>
    </location>
</feature>
<dbReference type="EMBL" id="PYMA01000005">
    <property type="protein sequence ID" value="PSW19885.1"/>
    <property type="molecule type" value="Genomic_DNA"/>
</dbReference>
<dbReference type="Proteomes" id="UP000241771">
    <property type="component" value="Unassembled WGS sequence"/>
</dbReference>
<gene>
    <name evidence="2" type="ORF">C9I98_10505</name>
</gene>
<evidence type="ECO:0000259" key="1">
    <source>
        <dbReference type="PROSITE" id="PS50035"/>
    </source>
</evidence>
<dbReference type="Pfam" id="PF13091">
    <property type="entry name" value="PLDc_2"/>
    <property type="match status" value="2"/>
</dbReference>
<accession>A0A2T3NUI3</accession>
<dbReference type="PANTHER" id="PTHR21248">
    <property type="entry name" value="CARDIOLIPIN SYNTHASE"/>
    <property type="match status" value="1"/>
</dbReference>
<dbReference type="Gene3D" id="3.30.870.10">
    <property type="entry name" value="Endonuclease Chain A"/>
    <property type="match status" value="2"/>
</dbReference>
<comment type="caution">
    <text evidence="2">The sequence shown here is derived from an EMBL/GenBank/DDBJ whole genome shotgun (WGS) entry which is preliminary data.</text>
</comment>
<dbReference type="CDD" id="cd09111">
    <property type="entry name" value="PLDc_ymdC_like_1"/>
    <property type="match status" value="1"/>
</dbReference>
<dbReference type="CDD" id="cd09113">
    <property type="entry name" value="PLDc_ymdC_like_2"/>
    <property type="match status" value="1"/>
</dbReference>
<dbReference type="PROSITE" id="PS51257">
    <property type="entry name" value="PROKAR_LIPOPROTEIN"/>
    <property type="match status" value="1"/>
</dbReference>
<keyword evidence="3" id="KW-1185">Reference proteome</keyword>
<dbReference type="InterPro" id="IPR025202">
    <property type="entry name" value="PLD-like_dom"/>
</dbReference>
<protein>
    <submittedName>
        <fullName evidence="2">Phospholipase D family protein</fullName>
    </submittedName>
</protein>